<dbReference type="PROSITE" id="PS51387">
    <property type="entry name" value="FAD_PCMH"/>
    <property type="match status" value="1"/>
</dbReference>
<feature type="domain" description="FAD-binding PCMH-type" evidence="10">
    <location>
        <begin position="139"/>
        <end position="311"/>
    </location>
</feature>
<evidence type="ECO:0000256" key="1">
    <source>
        <dbReference type="ARBA" id="ARBA00005466"/>
    </source>
</evidence>
<evidence type="ECO:0000256" key="6">
    <source>
        <dbReference type="PROSITE-ProRule" id="PRU00261"/>
    </source>
</evidence>
<gene>
    <name evidence="11" type="ORF">B0J12DRAFT_102358</name>
</gene>
<dbReference type="InterPro" id="IPR001002">
    <property type="entry name" value="Chitin-bd_1"/>
</dbReference>
<dbReference type="InterPro" id="IPR036861">
    <property type="entry name" value="Endochitinase-like_sf"/>
</dbReference>
<accession>A0ABQ8G9Y6</accession>
<dbReference type="Gene3D" id="3.30.465.10">
    <property type="match status" value="1"/>
</dbReference>
<dbReference type="PANTHER" id="PTHR42973:SF15">
    <property type="entry name" value="FAD-BINDING PCMH-TYPE DOMAIN-CONTAINING PROTEIN"/>
    <property type="match status" value="1"/>
</dbReference>
<evidence type="ECO:0000256" key="8">
    <source>
        <dbReference type="SAM" id="SignalP"/>
    </source>
</evidence>
<keyword evidence="12" id="KW-1185">Reference proteome</keyword>
<dbReference type="InterPro" id="IPR050416">
    <property type="entry name" value="FAD-linked_Oxidoreductase"/>
</dbReference>
<feature type="signal peptide" evidence="8">
    <location>
        <begin position="1"/>
        <end position="17"/>
    </location>
</feature>
<evidence type="ECO:0000256" key="2">
    <source>
        <dbReference type="ARBA" id="ARBA00022630"/>
    </source>
</evidence>
<dbReference type="InterPro" id="IPR016169">
    <property type="entry name" value="FAD-bd_PCMH_sub2"/>
</dbReference>
<evidence type="ECO:0000313" key="11">
    <source>
        <dbReference type="EMBL" id="KAH7049352.1"/>
    </source>
</evidence>
<comment type="caution">
    <text evidence="6">Lacks conserved residue(s) required for the propagation of feature annotation.</text>
</comment>
<dbReference type="CDD" id="cd11618">
    <property type="entry name" value="ChtBD1_1"/>
    <property type="match status" value="1"/>
</dbReference>
<comment type="similarity">
    <text evidence="1">Belongs to the oxygen-dependent FAD-linked oxidoreductase family.</text>
</comment>
<dbReference type="InterPro" id="IPR006094">
    <property type="entry name" value="Oxid_FAD_bind_N"/>
</dbReference>
<dbReference type="InterPro" id="IPR036318">
    <property type="entry name" value="FAD-bd_PCMH-like_sf"/>
</dbReference>
<evidence type="ECO:0000256" key="7">
    <source>
        <dbReference type="SAM" id="MobiDB-lite"/>
    </source>
</evidence>
<reference evidence="11 12" key="1">
    <citation type="journal article" date="2021" name="Nat. Commun.">
        <title>Genetic determinants of endophytism in the Arabidopsis root mycobiome.</title>
        <authorList>
            <person name="Mesny F."/>
            <person name="Miyauchi S."/>
            <person name="Thiergart T."/>
            <person name="Pickel B."/>
            <person name="Atanasova L."/>
            <person name="Karlsson M."/>
            <person name="Huettel B."/>
            <person name="Barry K.W."/>
            <person name="Haridas S."/>
            <person name="Chen C."/>
            <person name="Bauer D."/>
            <person name="Andreopoulos W."/>
            <person name="Pangilinan J."/>
            <person name="LaButti K."/>
            <person name="Riley R."/>
            <person name="Lipzen A."/>
            <person name="Clum A."/>
            <person name="Drula E."/>
            <person name="Henrissat B."/>
            <person name="Kohler A."/>
            <person name="Grigoriev I.V."/>
            <person name="Martin F.M."/>
            <person name="Hacquard S."/>
        </authorList>
    </citation>
    <scope>NUCLEOTIDE SEQUENCE [LARGE SCALE GENOMIC DNA]</scope>
    <source>
        <strain evidence="11 12">MPI-SDFR-AT-0080</strain>
    </source>
</reference>
<feature type="domain" description="Chitin-binding type-1" evidence="9">
    <location>
        <begin position="34"/>
        <end position="80"/>
    </location>
</feature>
<dbReference type="PANTHER" id="PTHR42973">
    <property type="entry name" value="BINDING OXIDOREDUCTASE, PUTATIVE (AFU_ORTHOLOGUE AFUA_1G17690)-RELATED"/>
    <property type="match status" value="1"/>
</dbReference>
<keyword evidence="4" id="KW-0274">FAD</keyword>
<dbReference type="InterPro" id="IPR016166">
    <property type="entry name" value="FAD-bd_PCMH"/>
</dbReference>
<keyword evidence="8" id="KW-0732">Signal</keyword>
<dbReference type="Pfam" id="PF08031">
    <property type="entry name" value="BBE"/>
    <property type="match status" value="1"/>
</dbReference>
<evidence type="ECO:0000313" key="12">
    <source>
        <dbReference type="Proteomes" id="UP000774617"/>
    </source>
</evidence>
<evidence type="ECO:0000259" key="10">
    <source>
        <dbReference type="PROSITE" id="PS51387"/>
    </source>
</evidence>
<dbReference type="Gene3D" id="3.40.462.20">
    <property type="match status" value="1"/>
</dbReference>
<feature type="region of interest" description="Disordered" evidence="7">
    <location>
        <begin position="84"/>
        <end position="103"/>
    </location>
</feature>
<proteinExistence type="inferred from homology"/>
<comment type="caution">
    <text evidence="11">The sequence shown here is derived from an EMBL/GenBank/DDBJ whole genome shotgun (WGS) entry which is preliminary data.</text>
</comment>
<dbReference type="Pfam" id="PF01565">
    <property type="entry name" value="FAD_binding_4"/>
    <property type="match status" value="1"/>
</dbReference>
<keyword evidence="6" id="KW-1015">Disulfide bond</keyword>
<dbReference type="PROSITE" id="PS50941">
    <property type="entry name" value="CHIT_BIND_I_2"/>
    <property type="match status" value="1"/>
</dbReference>
<dbReference type="SUPFAM" id="SSF56176">
    <property type="entry name" value="FAD-binding/transporter-associated domain-like"/>
    <property type="match status" value="1"/>
</dbReference>
<keyword evidence="5" id="KW-0560">Oxidoreductase</keyword>
<feature type="compositionally biased region" description="Low complexity" evidence="7">
    <location>
        <begin position="85"/>
        <end position="103"/>
    </location>
</feature>
<evidence type="ECO:0000259" key="9">
    <source>
        <dbReference type="PROSITE" id="PS50941"/>
    </source>
</evidence>
<feature type="disulfide bond" evidence="6">
    <location>
        <begin position="53"/>
        <end position="67"/>
    </location>
</feature>
<dbReference type="EMBL" id="JAGTJR010000014">
    <property type="protein sequence ID" value="KAH7049352.1"/>
    <property type="molecule type" value="Genomic_DNA"/>
</dbReference>
<evidence type="ECO:0000256" key="3">
    <source>
        <dbReference type="ARBA" id="ARBA00022669"/>
    </source>
</evidence>
<protein>
    <recommendedName>
        <fullName evidence="13">Chitin-binding type 1</fullName>
    </recommendedName>
</protein>
<feature type="chain" id="PRO_5045793912" description="Chitin-binding type 1" evidence="8">
    <location>
        <begin position="18"/>
        <end position="584"/>
    </location>
</feature>
<sequence length="584" mass="61139">MLKSLLAVGVLAGSSLAAPAPARNLARALTVSPDGSCGGSTGYTCQGSTFGSCCSQYGWCGDSTSYCGTKCQSSAGTCGTGGGATTSKPSATASSTATSKPTSTASATLTDCLSEKDVPIKLTLDADFSQLAEAYNVHLNYEPAVIVVPTTVQHISDAVVCASKNNIKVQARGGGHSYAAFSSGGKDGAMVINLQEFQDVTLDDQGIAKVGGGLRLGNLAQSIYDQGKRALSHGTCPGVGIGGHFTHGGYGYASRYWGLAMDQIIGLDVVLANGSAVYASETSFPEVYYALRGAADSFGIITTFHLQTHEAPSSVVYFSYTLPGMWDDAAKTAGYFQHIQTAAQNSSIIDAKIGGMGMYMDGSGFSLSGSYFGTIDDFKSRIAPELLRGLPTPSATTVESLGWIDFLLKLGGADTLSTPKQGYSQHENFFAKSVTVPESTPLTAAALQSYFSYMITSGKNAPASWYSIINLYGGPGSAINSKDDTFAAYSDRESLWVAQHWISTDVSASLPASATTFLDGLNDAMTKQMPDANFGAYLNYVDPSLSAADAHKLYYGDSLYRKLLGIKKIVDPQSVFWNPQAIGA</sequence>
<dbReference type="Gene3D" id="3.30.60.10">
    <property type="entry name" value="Endochitinase-like"/>
    <property type="match status" value="1"/>
</dbReference>
<evidence type="ECO:0008006" key="13">
    <source>
        <dbReference type="Google" id="ProtNLM"/>
    </source>
</evidence>
<dbReference type="Proteomes" id="UP000774617">
    <property type="component" value="Unassembled WGS sequence"/>
</dbReference>
<keyword evidence="3 6" id="KW-0147">Chitin-binding</keyword>
<evidence type="ECO:0000256" key="4">
    <source>
        <dbReference type="ARBA" id="ARBA00022827"/>
    </source>
</evidence>
<dbReference type="InterPro" id="IPR012951">
    <property type="entry name" value="BBE"/>
</dbReference>
<evidence type="ECO:0000256" key="5">
    <source>
        <dbReference type="ARBA" id="ARBA00023002"/>
    </source>
</evidence>
<name>A0ABQ8G9Y6_9PEZI</name>
<keyword evidence="2" id="KW-0285">Flavoprotein</keyword>
<organism evidence="11 12">
    <name type="scientific">Macrophomina phaseolina</name>
    <dbReference type="NCBI Taxonomy" id="35725"/>
    <lineage>
        <taxon>Eukaryota</taxon>
        <taxon>Fungi</taxon>
        <taxon>Dikarya</taxon>
        <taxon>Ascomycota</taxon>
        <taxon>Pezizomycotina</taxon>
        <taxon>Dothideomycetes</taxon>
        <taxon>Dothideomycetes incertae sedis</taxon>
        <taxon>Botryosphaeriales</taxon>
        <taxon>Botryosphaeriaceae</taxon>
        <taxon>Macrophomina</taxon>
    </lineage>
</organism>
<dbReference type="SUPFAM" id="SSF57016">
    <property type="entry name" value="Plant lectins/antimicrobial peptides"/>
    <property type="match status" value="1"/>
</dbReference>